<accession>A0A3S4S5Z0</accession>
<proteinExistence type="predicted"/>
<reference evidence="1 2" key="1">
    <citation type="submission" date="2018-12" db="EMBL/GenBank/DDBJ databases">
        <authorList>
            <consortium name="Pathogen Informatics"/>
        </authorList>
    </citation>
    <scope>NUCLEOTIDE SEQUENCE [LARGE SCALE GENOMIC DNA]</scope>
    <source>
        <strain evidence="1 2">NCTC10437</strain>
    </source>
</reference>
<dbReference type="Proteomes" id="UP000279306">
    <property type="component" value="Chromosome"/>
</dbReference>
<keyword evidence="2" id="KW-1185">Reference proteome</keyword>
<dbReference type="EMBL" id="LR134356">
    <property type="protein sequence ID" value="VEG57127.1"/>
    <property type="molecule type" value="Genomic_DNA"/>
</dbReference>
<organism evidence="1 2">
    <name type="scientific">Mycolicibacterium aurum</name>
    <name type="common">Mycobacterium aurum</name>
    <dbReference type="NCBI Taxonomy" id="1791"/>
    <lineage>
        <taxon>Bacteria</taxon>
        <taxon>Bacillati</taxon>
        <taxon>Actinomycetota</taxon>
        <taxon>Actinomycetes</taxon>
        <taxon>Mycobacteriales</taxon>
        <taxon>Mycobacteriaceae</taxon>
        <taxon>Mycolicibacterium</taxon>
    </lineage>
</organism>
<protein>
    <submittedName>
        <fullName evidence="1">Uncharacterized protein</fullName>
    </submittedName>
</protein>
<dbReference type="AlphaFoldDB" id="A0A3S4S5Z0"/>
<evidence type="ECO:0000313" key="1">
    <source>
        <dbReference type="EMBL" id="VEG57127.1"/>
    </source>
</evidence>
<gene>
    <name evidence="1" type="ORF">NCTC10437_04134</name>
</gene>
<evidence type="ECO:0000313" key="2">
    <source>
        <dbReference type="Proteomes" id="UP000279306"/>
    </source>
</evidence>
<name>A0A3S4S5Z0_MYCAU</name>
<dbReference type="KEGG" id="mauu:NCTC10437_04134"/>
<sequence>MREAERVFYPMSENVQPPKTCDAGEFSVGEGMDYPSAPLSPVAKMLRGEAGERVG</sequence>